<dbReference type="CDD" id="cd17574">
    <property type="entry name" value="REC_OmpR"/>
    <property type="match status" value="1"/>
</dbReference>
<feature type="domain" description="Response regulatory" evidence="13">
    <location>
        <begin position="642"/>
        <end position="757"/>
    </location>
</feature>
<keyword evidence="5" id="KW-0547">Nucleotide-binding</keyword>
<dbReference type="Gene3D" id="3.40.50.2300">
    <property type="match status" value="2"/>
</dbReference>
<evidence type="ECO:0000256" key="7">
    <source>
        <dbReference type="ARBA" id="ARBA00022840"/>
    </source>
</evidence>
<dbReference type="PRINTS" id="PR00344">
    <property type="entry name" value="BCTRLSENSOR"/>
</dbReference>
<dbReference type="SMART" id="SM00065">
    <property type="entry name" value="GAF"/>
    <property type="match status" value="2"/>
</dbReference>
<dbReference type="SMART" id="SM00086">
    <property type="entry name" value="PAC"/>
    <property type="match status" value="4"/>
</dbReference>
<dbReference type="Pfam" id="PF00512">
    <property type="entry name" value="HisKA"/>
    <property type="match status" value="2"/>
</dbReference>
<dbReference type="InterPro" id="IPR003661">
    <property type="entry name" value="HisK_dim/P_dom"/>
</dbReference>
<dbReference type="SMART" id="SM00388">
    <property type="entry name" value="HisKA"/>
    <property type="match status" value="2"/>
</dbReference>
<dbReference type="InterPro" id="IPR013655">
    <property type="entry name" value="PAS_fold_3"/>
</dbReference>
<evidence type="ECO:0000256" key="4">
    <source>
        <dbReference type="ARBA" id="ARBA00022679"/>
    </source>
</evidence>
<keyword evidence="3 9" id="KW-0597">Phosphoprotein</keyword>
<dbReference type="InterPro" id="IPR029016">
    <property type="entry name" value="GAF-like_dom_sf"/>
</dbReference>
<dbReference type="InterPro" id="IPR003018">
    <property type="entry name" value="GAF"/>
</dbReference>
<dbReference type="CDD" id="cd16922">
    <property type="entry name" value="HATPase_EvgS-ArcB-TorS-like"/>
    <property type="match status" value="1"/>
</dbReference>
<evidence type="ECO:0000259" key="13">
    <source>
        <dbReference type="PROSITE" id="PS50110"/>
    </source>
</evidence>
<dbReference type="InterPro" id="IPR000700">
    <property type="entry name" value="PAS-assoc_C"/>
</dbReference>
<keyword evidence="6 16" id="KW-0418">Kinase</keyword>
<evidence type="ECO:0000256" key="11">
    <source>
        <dbReference type="SAM" id="MobiDB-lite"/>
    </source>
</evidence>
<feature type="domain" description="Histidine kinase" evidence="12">
    <location>
        <begin position="360"/>
        <end position="578"/>
    </location>
</feature>
<evidence type="ECO:0000313" key="17">
    <source>
        <dbReference type="Proteomes" id="UP000324233"/>
    </source>
</evidence>
<dbReference type="InterPro" id="IPR001789">
    <property type="entry name" value="Sig_transdc_resp-reg_receiver"/>
</dbReference>
<dbReference type="FunFam" id="3.30.565.10:FF:000037">
    <property type="entry name" value="Hybrid sensor histidine kinase/response regulator"/>
    <property type="match status" value="1"/>
</dbReference>
<evidence type="ECO:0000259" key="14">
    <source>
        <dbReference type="PROSITE" id="PS50112"/>
    </source>
</evidence>
<feature type="domain" description="Response regulatory" evidence="13">
    <location>
        <begin position="1815"/>
        <end position="1931"/>
    </location>
</feature>
<dbReference type="GO" id="GO:0000155">
    <property type="term" value="F:phosphorelay sensor kinase activity"/>
    <property type="evidence" value="ECO:0007669"/>
    <property type="project" value="InterPro"/>
</dbReference>
<dbReference type="InterPro" id="IPR003594">
    <property type="entry name" value="HATPase_dom"/>
</dbReference>
<comment type="catalytic activity">
    <reaction evidence="1">
        <text>ATP + protein L-histidine = ADP + protein N-phospho-L-histidine.</text>
        <dbReference type="EC" id="2.7.13.3"/>
    </reaction>
</comment>
<keyword evidence="17" id="KW-1185">Reference proteome</keyword>
<evidence type="ECO:0000256" key="8">
    <source>
        <dbReference type="ARBA" id="ARBA00023012"/>
    </source>
</evidence>
<dbReference type="SMART" id="SM00448">
    <property type="entry name" value="REC"/>
    <property type="match status" value="2"/>
</dbReference>
<protein>
    <recommendedName>
        <fullName evidence="2">histidine kinase</fullName>
        <ecNumber evidence="2">2.7.13.3</ecNumber>
    </recommendedName>
</protein>
<feature type="domain" description="PAC" evidence="15">
    <location>
        <begin position="1336"/>
        <end position="1389"/>
    </location>
</feature>
<dbReference type="SMART" id="SM00387">
    <property type="entry name" value="HATPase_c"/>
    <property type="match status" value="2"/>
</dbReference>
<dbReference type="Pfam" id="PF00072">
    <property type="entry name" value="Response_reg"/>
    <property type="match status" value="2"/>
</dbReference>
<dbReference type="Gene3D" id="3.30.450.20">
    <property type="entry name" value="PAS domain"/>
    <property type="match status" value="6"/>
</dbReference>
<dbReference type="InterPro" id="IPR036890">
    <property type="entry name" value="HATPase_C_sf"/>
</dbReference>
<evidence type="ECO:0000256" key="9">
    <source>
        <dbReference type="PROSITE-ProRule" id="PRU00169"/>
    </source>
</evidence>
<dbReference type="SUPFAM" id="SSF47384">
    <property type="entry name" value="Homodimeric domain of signal transducing histidine kinase"/>
    <property type="match status" value="2"/>
</dbReference>
<dbReference type="CDD" id="cd00082">
    <property type="entry name" value="HisKA"/>
    <property type="match status" value="2"/>
</dbReference>
<dbReference type="InterPro" id="IPR000014">
    <property type="entry name" value="PAS"/>
</dbReference>
<feature type="domain" description="PAC" evidence="15">
    <location>
        <begin position="963"/>
        <end position="1011"/>
    </location>
</feature>
<evidence type="ECO:0000256" key="6">
    <source>
        <dbReference type="ARBA" id="ARBA00022777"/>
    </source>
</evidence>
<feature type="domain" description="PAC" evidence="15">
    <location>
        <begin position="846"/>
        <end position="896"/>
    </location>
</feature>
<gene>
    <name evidence="16" type="primary">tmoS</name>
    <name evidence="16" type="ORF">OJF2_70620</name>
</gene>
<evidence type="ECO:0000256" key="1">
    <source>
        <dbReference type="ARBA" id="ARBA00000085"/>
    </source>
</evidence>
<feature type="domain" description="PAS" evidence="14">
    <location>
        <begin position="890"/>
        <end position="960"/>
    </location>
</feature>
<reference evidence="16 17" key="1">
    <citation type="submission" date="2019-08" db="EMBL/GenBank/DDBJ databases">
        <title>Deep-cultivation of Planctomycetes and their phenomic and genomic characterization uncovers novel biology.</title>
        <authorList>
            <person name="Wiegand S."/>
            <person name="Jogler M."/>
            <person name="Boedeker C."/>
            <person name="Pinto D."/>
            <person name="Vollmers J."/>
            <person name="Rivas-Marin E."/>
            <person name="Kohn T."/>
            <person name="Peeters S.H."/>
            <person name="Heuer A."/>
            <person name="Rast P."/>
            <person name="Oberbeckmann S."/>
            <person name="Bunk B."/>
            <person name="Jeske O."/>
            <person name="Meyerdierks A."/>
            <person name="Storesund J.E."/>
            <person name="Kallscheuer N."/>
            <person name="Luecker S."/>
            <person name="Lage O.M."/>
            <person name="Pohl T."/>
            <person name="Merkel B.J."/>
            <person name="Hornburger P."/>
            <person name="Mueller R.-W."/>
            <person name="Bruemmer F."/>
            <person name="Labrenz M."/>
            <person name="Spormann A.M."/>
            <person name="Op den Camp H."/>
            <person name="Overmann J."/>
            <person name="Amann R."/>
            <person name="Jetten M.S.M."/>
            <person name="Mascher T."/>
            <person name="Medema M.H."/>
            <person name="Devos D.P."/>
            <person name="Kaster A.-K."/>
            <person name="Ovreas L."/>
            <person name="Rohde M."/>
            <person name="Galperin M.Y."/>
            <person name="Jogler C."/>
        </authorList>
    </citation>
    <scope>NUCLEOTIDE SEQUENCE [LARGE SCALE GENOMIC DNA]</scope>
    <source>
        <strain evidence="16 17">OJF2</strain>
    </source>
</reference>
<dbReference type="Pfam" id="PF13426">
    <property type="entry name" value="PAS_9"/>
    <property type="match status" value="1"/>
</dbReference>
<evidence type="ECO:0000313" key="16">
    <source>
        <dbReference type="EMBL" id="QEH38459.1"/>
    </source>
</evidence>
<dbReference type="SMART" id="SM00091">
    <property type="entry name" value="PAS"/>
    <property type="match status" value="5"/>
</dbReference>
<keyword evidence="7" id="KW-0067">ATP-binding</keyword>
<dbReference type="PROSITE" id="PS50113">
    <property type="entry name" value="PAC"/>
    <property type="match status" value="4"/>
</dbReference>
<dbReference type="Pfam" id="PF13185">
    <property type="entry name" value="GAF_2"/>
    <property type="match status" value="2"/>
</dbReference>
<feature type="domain" description="PAS" evidence="14">
    <location>
        <begin position="773"/>
        <end position="843"/>
    </location>
</feature>
<evidence type="ECO:0000259" key="15">
    <source>
        <dbReference type="PROSITE" id="PS50113"/>
    </source>
</evidence>
<dbReference type="InterPro" id="IPR005467">
    <property type="entry name" value="His_kinase_dom"/>
</dbReference>
<feature type="region of interest" description="Disordered" evidence="11">
    <location>
        <begin position="613"/>
        <end position="639"/>
    </location>
</feature>
<keyword evidence="8" id="KW-0902">Two-component regulatory system</keyword>
<dbReference type="SUPFAM" id="SSF55874">
    <property type="entry name" value="ATPase domain of HSP90 chaperone/DNA topoisomerase II/histidine kinase"/>
    <property type="match status" value="2"/>
</dbReference>
<dbReference type="FunFam" id="3.30.450.20:FF:000099">
    <property type="entry name" value="Sensory box sensor histidine kinase"/>
    <property type="match status" value="2"/>
</dbReference>
<keyword evidence="4 16" id="KW-0808">Transferase</keyword>
<dbReference type="SUPFAM" id="SSF55781">
    <property type="entry name" value="GAF domain-like"/>
    <property type="match status" value="2"/>
</dbReference>
<dbReference type="SUPFAM" id="SSF55785">
    <property type="entry name" value="PYP-like sensor domain (PAS domain)"/>
    <property type="match status" value="5"/>
</dbReference>
<dbReference type="OrthoDB" id="3272385at2"/>
<dbReference type="PROSITE" id="PS50112">
    <property type="entry name" value="PAS"/>
    <property type="match status" value="4"/>
</dbReference>
<dbReference type="InterPro" id="IPR036097">
    <property type="entry name" value="HisK_dim/P_sf"/>
</dbReference>
<dbReference type="InterPro" id="IPR004358">
    <property type="entry name" value="Sig_transdc_His_kin-like_C"/>
</dbReference>
<dbReference type="SUPFAM" id="SSF52172">
    <property type="entry name" value="CheY-like"/>
    <property type="match status" value="2"/>
</dbReference>
<sequence length="1943" mass="211679">MNQGDDPDPQHDPLAFLAGGGEMGRRIREFDWSTTPLGPLGGWPRGLRSALSICLNSNFPIAIYWGADLVLLYNDDWSPIPGEKHPWALGRPARQAWPEIWHIIEPLFGRVMATGEATRSRDQLLPMRRHGFTEECYFDYTFSPIRGEGGQVEGVFNAVLETTTRVIGERRLRTLRELGAREAGEARTAGDACLSAAQVIAEDPHDLPFALLYLLDGGRRATLAGLAGLGGDTAAGPAAVDLDAPDAPWPFRLVAEAGRPVEIDDLPARFGPLPGGAWPEPTRRAVVLPLARPGQAQLAGFLVAGVSPRLALDDDYRGFLDLLAGHVAAAVAAARAYEEERRRAEELAELDRAKTAFFSNVSHEFRTPLTLMLGPVEDMLAAPAGRVPAGDRSLLEVVRRNGLRLQRLVNALLDFSRIEAGRVRATYEPTDLAALTADLASNFRSACEKAGLSLAVDCPPVGEPAFVDRQMYEKVVLNLLSNAFKFTLEGGIAVSLRRAGGAVELRVRDTGTGIPADEMPRLFERFHRVENARGRTHEGSGIGLALVQELVKLHGGSIAAESEVGAGTTFAVVIPLGSDHLPRERVGTGGRAAPATGADAFVEEALRWLPDAAAPDDLGPDLPGRPDDLPVSPPRPDAERPRVLVADDNADMRRYVLRLLSGAYAVEAVADGAAALDAARRRPPDLILSDVMMPRLDGFGLLKALRADPATAAVPVILLSARAGEESRVEGAEAGADDYLVKPFGARELLARVAAQVQLARLRREAQEAFRRGEERFRLFMSHSPTTAFIKDAEGRYLYVNRTVERQFARPLAGWVGKTDLDLFPPDEARLVRRNDLSVLASRATAQFEEASTGPDGVRHYLAFKFPLPDGEGRLLLAGMSVDITDRKRAEDERERFFAVGADLLVVAGADGHFKRVSPACERTLGWTPAEMTARPWADFLHPDDRAGTVDLDERVKRGREVLSFENRYRHKDGSYRWLNWRARPYPDEGLIYAGATDITERKLAEEAVRQSEARYRALAEAMPFVVWQTDPAGRSEYANAFTFDYTGLTPDEFGDRGWLSIIHPDDAPTLLGRWERSLGTGEPVEVEYRMRRAADGEYRWFHSVGSPIRDAAGRVVKWVGASIEVHDRRTAEQALRESEARFRAVVESDMVGIGFWRSDGTITDANDTLLRMLGYGREDVAAGAVRYPDITPPEYRQADDRAVAEIAASGGCTPFEKEYVRRDGGRIPVLIGAACLPDDPDRGPFFALDITAQKRAEEALRESERRFRQLADAMPQVVWTAGPDGEIDYLNRRWTEYTGQPQTAGNAGWGLILHPDDAPQANARWEASRRGGEPFEMEIRLLDSRERSYRWHLIRTVAVKDGAGRVARWFGTATDIDGQKRAEASSRYLAEASAALAGVADYEGTLRKVVDLAVPYFADWSAVDVADGGGRLRRLAVAHQDAARVALAHELMRDYPPDPDAPTGGYAVLRTGRPELIADVTDDMLVRGARDGRHLGLIRSLGLKSCLCVPLAVSGQPLGVLTFATAESGRRYDEADLALATDLAHRAAVAVENTRLYQALRDADRRKDEFLATLAHELRNPLAPIRNGLQIMDMAAGDPQLVDEARALMERQVAHMVRLIDDLMDISRITRGKLVLRKERVELATVIRAAVDTSRPLIEASGHELSLTVPPRPIVLDADPTRLAQVFSNLLNNAAKYTEPGGDIALIAGRQGGDVVVTVRDNGVGIPPEMLPHVFGMFTQVDRSLERSQGGLGIGLSLVKGIVEMHGGAVEARSGGPGRGSEFVVRLPIAAAGAPKPAAGRAGPDAAGPAAARRILVVDDNEDAARSLARMLKLGGHEARTAHDGGEAVEAAERHRPEVILLDIGLPVMNGYDVARAIRARPWGGDVAIVALTGWGQEGDRRRSKEAGIDRHLVKPLDPAELEGLLAELQGRPETPASRPAP</sequence>
<evidence type="ECO:0000256" key="5">
    <source>
        <dbReference type="ARBA" id="ARBA00022741"/>
    </source>
</evidence>
<dbReference type="InterPro" id="IPR001610">
    <property type="entry name" value="PAC"/>
</dbReference>
<proteinExistence type="predicted"/>
<evidence type="ECO:0000256" key="3">
    <source>
        <dbReference type="ARBA" id="ARBA00022553"/>
    </source>
</evidence>
<accession>A0A5B9WE09</accession>
<dbReference type="EC" id="2.7.13.3" evidence="2"/>
<dbReference type="NCBIfam" id="TIGR00229">
    <property type="entry name" value="sensory_box"/>
    <property type="match status" value="5"/>
</dbReference>
<feature type="modified residue" description="4-aspartylphosphate" evidence="9">
    <location>
        <position position="690"/>
    </location>
</feature>
<dbReference type="CDD" id="cd00075">
    <property type="entry name" value="HATPase"/>
    <property type="match status" value="1"/>
</dbReference>
<dbReference type="RefSeq" id="WP_148597897.1">
    <property type="nucleotide sequence ID" value="NZ_CP042997.1"/>
</dbReference>
<dbReference type="GO" id="GO:0005524">
    <property type="term" value="F:ATP binding"/>
    <property type="evidence" value="ECO:0007669"/>
    <property type="project" value="UniProtKB-KW"/>
</dbReference>
<dbReference type="PROSITE" id="PS50110">
    <property type="entry name" value="RESPONSE_REGULATORY"/>
    <property type="match status" value="2"/>
</dbReference>
<dbReference type="KEGG" id="agv:OJF2_70620"/>
<dbReference type="Gene3D" id="3.30.450.40">
    <property type="match status" value="2"/>
</dbReference>
<feature type="domain" description="PAC" evidence="15">
    <location>
        <begin position="1085"/>
        <end position="1138"/>
    </location>
</feature>
<dbReference type="FunFam" id="3.30.565.10:FF:000006">
    <property type="entry name" value="Sensor histidine kinase WalK"/>
    <property type="match status" value="1"/>
</dbReference>
<dbReference type="EMBL" id="CP042997">
    <property type="protein sequence ID" value="QEH38459.1"/>
    <property type="molecule type" value="Genomic_DNA"/>
</dbReference>
<evidence type="ECO:0000256" key="2">
    <source>
        <dbReference type="ARBA" id="ARBA00012438"/>
    </source>
</evidence>
<dbReference type="InterPro" id="IPR013656">
    <property type="entry name" value="PAS_4"/>
</dbReference>
<dbReference type="Pfam" id="PF08448">
    <property type="entry name" value="PAS_4"/>
    <property type="match status" value="1"/>
</dbReference>
<feature type="domain" description="PAS" evidence="14">
    <location>
        <begin position="1139"/>
        <end position="1211"/>
    </location>
</feature>
<dbReference type="InterPro" id="IPR011006">
    <property type="entry name" value="CheY-like_superfamily"/>
</dbReference>
<feature type="domain" description="Histidine kinase" evidence="12">
    <location>
        <begin position="1574"/>
        <end position="1792"/>
    </location>
</feature>
<feature type="coiled-coil region" evidence="10">
    <location>
        <begin position="327"/>
        <end position="354"/>
    </location>
</feature>
<dbReference type="PANTHER" id="PTHR43547">
    <property type="entry name" value="TWO-COMPONENT HISTIDINE KINASE"/>
    <property type="match status" value="1"/>
</dbReference>
<name>A0A5B9WE09_9BACT</name>
<dbReference type="Pfam" id="PF08447">
    <property type="entry name" value="PAS_3"/>
    <property type="match status" value="3"/>
</dbReference>
<keyword evidence="10" id="KW-0175">Coiled coil</keyword>
<dbReference type="PANTHER" id="PTHR43547:SF2">
    <property type="entry name" value="HYBRID SIGNAL TRANSDUCTION HISTIDINE KINASE C"/>
    <property type="match status" value="1"/>
</dbReference>
<dbReference type="Proteomes" id="UP000324233">
    <property type="component" value="Chromosome"/>
</dbReference>
<feature type="compositionally biased region" description="Low complexity" evidence="11">
    <location>
        <begin position="613"/>
        <end position="622"/>
    </location>
</feature>
<feature type="domain" description="PAS" evidence="14">
    <location>
        <begin position="1012"/>
        <end position="1082"/>
    </location>
</feature>
<dbReference type="CDD" id="cd17580">
    <property type="entry name" value="REC_2_DhkD-like"/>
    <property type="match status" value="1"/>
</dbReference>
<dbReference type="InterPro" id="IPR035965">
    <property type="entry name" value="PAS-like_dom_sf"/>
</dbReference>
<dbReference type="Gene3D" id="1.10.287.130">
    <property type="match status" value="2"/>
</dbReference>
<feature type="modified residue" description="4-aspartylphosphate" evidence="9">
    <location>
        <position position="1864"/>
    </location>
</feature>
<organism evidence="16 17">
    <name type="scientific">Aquisphaera giovannonii</name>
    <dbReference type="NCBI Taxonomy" id="406548"/>
    <lineage>
        <taxon>Bacteria</taxon>
        <taxon>Pseudomonadati</taxon>
        <taxon>Planctomycetota</taxon>
        <taxon>Planctomycetia</taxon>
        <taxon>Isosphaerales</taxon>
        <taxon>Isosphaeraceae</taxon>
        <taxon>Aquisphaera</taxon>
    </lineage>
</organism>
<evidence type="ECO:0000256" key="10">
    <source>
        <dbReference type="SAM" id="Coils"/>
    </source>
</evidence>
<dbReference type="Pfam" id="PF02518">
    <property type="entry name" value="HATPase_c"/>
    <property type="match status" value="2"/>
</dbReference>
<dbReference type="PROSITE" id="PS50109">
    <property type="entry name" value="HIS_KIN"/>
    <property type="match status" value="2"/>
</dbReference>
<dbReference type="Gene3D" id="3.30.565.10">
    <property type="entry name" value="Histidine kinase-like ATPase, C-terminal domain"/>
    <property type="match status" value="2"/>
</dbReference>
<dbReference type="CDD" id="cd00130">
    <property type="entry name" value="PAS"/>
    <property type="match status" value="5"/>
</dbReference>
<evidence type="ECO:0000259" key="12">
    <source>
        <dbReference type="PROSITE" id="PS50109"/>
    </source>
</evidence>